<name>A0A0R0C116_9GAMM</name>
<proteinExistence type="predicted"/>
<dbReference type="PATRIC" id="fig|266128.3.peg.2685"/>
<evidence type="ECO:0000259" key="1">
    <source>
        <dbReference type="Pfam" id="PF14535"/>
    </source>
</evidence>
<evidence type="ECO:0000313" key="2">
    <source>
        <dbReference type="EMBL" id="KRG59233.1"/>
    </source>
</evidence>
<protein>
    <submittedName>
        <fullName evidence="2">Coenzyme F390 synthetase</fullName>
    </submittedName>
</protein>
<evidence type="ECO:0000313" key="3">
    <source>
        <dbReference type="Proteomes" id="UP000051254"/>
    </source>
</evidence>
<comment type="caution">
    <text evidence="2">The sequence shown here is derived from an EMBL/GenBank/DDBJ whole genome shotgun (WGS) entry which is preliminary data.</text>
</comment>
<reference evidence="2 3" key="1">
    <citation type="submission" date="2015-05" db="EMBL/GenBank/DDBJ databases">
        <title>Genome sequencing and analysis of members of genus Stenotrophomonas.</title>
        <authorList>
            <person name="Patil P.P."/>
            <person name="Midha S."/>
            <person name="Patil P.B."/>
        </authorList>
    </citation>
    <scope>NUCLEOTIDE SEQUENCE [LARGE SCALE GENOMIC DNA]</scope>
    <source>
        <strain evidence="2 3">DSM 17805</strain>
    </source>
</reference>
<gene>
    <name evidence="2" type="ORF">ABB25_05130</name>
</gene>
<dbReference type="Gene3D" id="3.30.300.30">
    <property type="match status" value="1"/>
</dbReference>
<dbReference type="STRING" id="266128.ABB25_05130"/>
<sequence length="465" mass="51467">MSYATYFESFDVNKLLEQFPLDQAFTDKFKAISREQLRAEQNEKFLRCVARAWQIPFYQRLWGNAGIKPEDIRSLDDITKLPVFGKHEIMASVEANPPLGDFHGWQDGTEAGNKPLVFHTTSGTTGRPQPLVFSPHSREVQSLLLARLYRWQGMKPGDVVHSVYGHGMINGGHYVREAITHYTQALFCSAGTGIEMRSAQQVQLMKNMGTNVIVGFADYIKKLADVAREQGLEPGKDIPVRMICGHLGRESRESLSAAWGGVELYDWYGVGDTGAIAGQGPDQDGLYLMEDAQYVEILGVDDGQIVADGEVGDMVVTCLYKDDIYPIIRFNTHDVTRVLTTPSSLGMNLRRIEGFLGRSDNMVKIRGINVFPQAMAPILEEHAAFAGEFICMASRDATGRDELAVHVETHAALDDEAVNAAFCALLRQRLGVEMGVVLCAPGSLAPLTGIEVRQKPVRLIDKRFA</sequence>
<dbReference type="InterPro" id="IPR042099">
    <property type="entry name" value="ANL_N_sf"/>
</dbReference>
<dbReference type="PANTHER" id="PTHR43845">
    <property type="entry name" value="BLR5969 PROTEIN"/>
    <property type="match status" value="1"/>
</dbReference>
<dbReference type="EMBL" id="LDJH01000007">
    <property type="protein sequence ID" value="KRG59233.1"/>
    <property type="molecule type" value="Genomic_DNA"/>
</dbReference>
<dbReference type="AlphaFoldDB" id="A0A0R0C116"/>
<accession>A0A0R0C116</accession>
<dbReference type="InterPro" id="IPR045851">
    <property type="entry name" value="AMP-bd_C_sf"/>
</dbReference>
<dbReference type="PANTHER" id="PTHR43845:SF1">
    <property type="entry name" value="BLR5969 PROTEIN"/>
    <property type="match status" value="1"/>
</dbReference>
<dbReference type="OrthoDB" id="580775at2"/>
<dbReference type="Gene3D" id="3.40.50.12780">
    <property type="entry name" value="N-terminal domain of ligase-like"/>
    <property type="match status" value="1"/>
</dbReference>
<dbReference type="Pfam" id="PF14535">
    <property type="entry name" value="AMP-binding_C_2"/>
    <property type="match status" value="1"/>
</dbReference>
<keyword evidence="3" id="KW-1185">Reference proteome</keyword>
<dbReference type="SUPFAM" id="SSF56801">
    <property type="entry name" value="Acetyl-CoA synthetase-like"/>
    <property type="match status" value="1"/>
</dbReference>
<feature type="domain" description="AMP-dependent ligase C-terminal" evidence="1">
    <location>
        <begin position="367"/>
        <end position="463"/>
    </location>
</feature>
<organism evidence="2 3">
    <name type="scientific">Stenotrophomonas koreensis</name>
    <dbReference type="NCBI Taxonomy" id="266128"/>
    <lineage>
        <taxon>Bacteria</taxon>
        <taxon>Pseudomonadati</taxon>
        <taxon>Pseudomonadota</taxon>
        <taxon>Gammaproteobacteria</taxon>
        <taxon>Lysobacterales</taxon>
        <taxon>Lysobacteraceae</taxon>
        <taxon>Stenotrophomonas</taxon>
    </lineage>
</organism>
<dbReference type="InterPro" id="IPR028154">
    <property type="entry name" value="AMP-dep_Lig_C"/>
</dbReference>
<dbReference type="Proteomes" id="UP000051254">
    <property type="component" value="Unassembled WGS sequence"/>
</dbReference>
<dbReference type="RefSeq" id="WP_057664596.1">
    <property type="nucleotide sequence ID" value="NZ_LDJH01000007.1"/>
</dbReference>